<evidence type="ECO:0000256" key="10">
    <source>
        <dbReference type="ARBA" id="ARBA00069363"/>
    </source>
</evidence>
<reference evidence="16" key="1">
    <citation type="submission" date="2016-09" db="EMBL/GenBank/DDBJ databases">
        <title>Acidihalobacter prosperus F5.</title>
        <authorList>
            <person name="Khaleque H.N."/>
            <person name="Ramsay J.P."/>
            <person name="Kaksonen A.H."/>
            <person name="Boxall N.J."/>
            <person name="Watkin E.L.J."/>
        </authorList>
    </citation>
    <scope>NUCLEOTIDE SEQUENCE [LARGE SCALE GENOMIC DNA]</scope>
    <source>
        <strain evidence="16">F5</strain>
    </source>
</reference>
<keyword evidence="7" id="KW-0378">Hydrolase</keyword>
<dbReference type="Gene3D" id="3.40.350.10">
    <property type="entry name" value="Creatinase/prolidase N-terminal domain"/>
    <property type="match status" value="1"/>
</dbReference>
<dbReference type="InterPro" id="IPR036005">
    <property type="entry name" value="Creatinase/aminopeptidase-like"/>
</dbReference>
<evidence type="ECO:0000313" key="16">
    <source>
        <dbReference type="Proteomes" id="UP000095401"/>
    </source>
</evidence>
<evidence type="ECO:0000256" key="3">
    <source>
        <dbReference type="ARBA" id="ARBA00008766"/>
    </source>
</evidence>
<evidence type="ECO:0000256" key="13">
    <source>
        <dbReference type="RuleBase" id="RU000590"/>
    </source>
</evidence>
<evidence type="ECO:0000313" key="15">
    <source>
        <dbReference type="EMBL" id="AOU96903.1"/>
    </source>
</evidence>
<dbReference type="InterPro" id="IPR000994">
    <property type="entry name" value="Pept_M24"/>
</dbReference>
<evidence type="ECO:0000256" key="1">
    <source>
        <dbReference type="ARBA" id="ARBA00001424"/>
    </source>
</evidence>
<comment type="similarity">
    <text evidence="3 13">Belongs to the peptidase M24B family.</text>
</comment>
<keyword evidence="9" id="KW-0464">Manganese</keyword>
<evidence type="ECO:0000256" key="6">
    <source>
        <dbReference type="ARBA" id="ARBA00022723"/>
    </source>
</evidence>
<dbReference type="Pfam" id="PF00557">
    <property type="entry name" value="Peptidase_M24"/>
    <property type="match status" value="1"/>
</dbReference>
<evidence type="ECO:0000256" key="4">
    <source>
        <dbReference type="ARBA" id="ARBA00012574"/>
    </source>
</evidence>
<evidence type="ECO:0000256" key="2">
    <source>
        <dbReference type="ARBA" id="ARBA00001936"/>
    </source>
</evidence>
<keyword evidence="8" id="KW-0482">Metalloprotease</keyword>
<dbReference type="Proteomes" id="UP000095401">
    <property type="component" value="Chromosome"/>
</dbReference>
<keyword evidence="6 13" id="KW-0479">Metal-binding</keyword>
<dbReference type="PANTHER" id="PTHR43226:SF4">
    <property type="entry name" value="XAA-PRO AMINOPEPTIDASE 3"/>
    <property type="match status" value="1"/>
</dbReference>
<evidence type="ECO:0000256" key="5">
    <source>
        <dbReference type="ARBA" id="ARBA00022670"/>
    </source>
</evidence>
<sequence length="449" mass="51016">MTLPTSEFARRRRQLMRQIGERGIVIMPAAPVRLRNRDADYRYRQDSDFLYLTGFSEPEAVAVLIPGRPQGEFILFCRERDLAQETWHGRRAGQAGAVERYGADDSFPITDIDDILPGLLEDRDRVFYSMGRDAAFDRQLMEWINRLRAQSRSGRQSPHEFVSLEYLLHEMRLFKSAAELKLMRRAAEIAIEGHRRMMAVCSPGLYEYEIEAEFIYTARRHRAELAYQSIVGGGENGCILHYVDNDAPLRDGELLLIDAGAEYAGYASDITRTFPVNGRFTPAQRELYELVLDAQHAAIKKTRPGNHWNDPHTAAVRVLTRGLVELGLLKGQPAKLIREGAYQRFYMHRTGHWLGLDVHDVGEYKIDGEWRLLEPGMVLTVEPGLYINPARDVPKRFHNIGIRIEDDVRVTAKGCEVLTVDMPKAVDEIEALVGSLVADPGATSVRRRA</sequence>
<protein>
    <recommendedName>
        <fullName evidence="10">Xaa-Pro aminopeptidase</fullName>
        <ecNumber evidence="4">3.4.11.9</ecNumber>
    </recommendedName>
    <alternativeName>
        <fullName evidence="11">Aminopeptidase P II</fullName>
    </alternativeName>
    <alternativeName>
        <fullName evidence="12">X-Pro aminopeptidase</fullName>
    </alternativeName>
</protein>
<keyword evidence="5" id="KW-0645">Protease</keyword>
<dbReference type="EC" id="3.4.11.9" evidence="4"/>
<dbReference type="Pfam" id="PF05195">
    <property type="entry name" value="AMP_N"/>
    <property type="match status" value="1"/>
</dbReference>
<dbReference type="InterPro" id="IPR007865">
    <property type="entry name" value="Aminopep_P_N"/>
</dbReference>
<accession>A0A1D8IKA9</accession>
<evidence type="ECO:0000259" key="14">
    <source>
        <dbReference type="SMART" id="SM01011"/>
    </source>
</evidence>
<gene>
    <name evidence="15" type="ORF">BI364_01780</name>
</gene>
<name>A0A1D8IKA9_9GAMM</name>
<dbReference type="KEGG" id="aprs:BI364_01780"/>
<dbReference type="GO" id="GO:0030145">
    <property type="term" value="F:manganese ion binding"/>
    <property type="evidence" value="ECO:0007669"/>
    <property type="project" value="InterPro"/>
</dbReference>
<evidence type="ECO:0000256" key="8">
    <source>
        <dbReference type="ARBA" id="ARBA00023049"/>
    </source>
</evidence>
<dbReference type="Gene3D" id="3.90.230.10">
    <property type="entry name" value="Creatinase/methionine aminopeptidase superfamily"/>
    <property type="match status" value="1"/>
</dbReference>
<organism evidence="15 16">
    <name type="scientific">Acidihalobacter yilgarnensis</name>
    <dbReference type="NCBI Taxonomy" id="2819280"/>
    <lineage>
        <taxon>Bacteria</taxon>
        <taxon>Pseudomonadati</taxon>
        <taxon>Pseudomonadota</taxon>
        <taxon>Gammaproteobacteria</taxon>
        <taxon>Chromatiales</taxon>
        <taxon>Ectothiorhodospiraceae</taxon>
        <taxon>Acidihalobacter</taxon>
    </lineage>
</organism>
<dbReference type="GO" id="GO:0006508">
    <property type="term" value="P:proteolysis"/>
    <property type="evidence" value="ECO:0007669"/>
    <property type="project" value="UniProtKB-KW"/>
</dbReference>
<dbReference type="InterPro" id="IPR052433">
    <property type="entry name" value="X-Pro_dipept-like"/>
</dbReference>
<feature type="domain" description="Aminopeptidase P N-terminal" evidence="14">
    <location>
        <begin position="3"/>
        <end position="137"/>
    </location>
</feature>
<dbReference type="GO" id="GO:0070006">
    <property type="term" value="F:metalloaminopeptidase activity"/>
    <property type="evidence" value="ECO:0007669"/>
    <property type="project" value="InterPro"/>
</dbReference>
<keyword evidence="16" id="KW-1185">Reference proteome</keyword>
<dbReference type="SUPFAM" id="SSF55920">
    <property type="entry name" value="Creatinase/aminopeptidase"/>
    <property type="match status" value="1"/>
</dbReference>
<dbReference type="FunFam" id="3.90.230.10:FF:000002">
    <property type="entry name" value="Xaa-Pro aminopeptidase 3"/>
    <property type="match status" value="1"/>
</dbReference>
<dbReference type="InterPro" id="IPR029149">
    <property type="entry name" value="Creatin/AminoP/Spt16_N"/>
</dbReference>
<dbReference type="GO" id="GO:0005829">
    <property type="term" value="C:cytosol"/>
    <property type="evidence" value="ECO:0007669"/>
    <property type="project" value="TreeGrafter"/>
</dbReference>
<evidence type="ECO:0000256" key="11">
    <source>
        <dbReference type="ARBA" id="ARBA00075356"/>
    </source>
</evidence>
<dbReference type="EMBL" id="CP017415">
    <property type="protein sequence ID" value="AOU96903.1"/>
    <property type="molecule type" value="Genomic_DNA"/>
</dbReference>
<evidence type="ECO:0000256" key="7">
    <source>
        <dbReference type="ARBA" id="ARBA00022801"/>
    </source>
</evidence>
<dbReference type="PROSITE" id="PS00491">
    <property type="entry name" value="PROLINE_PEPTIDASE"/>
    <property type="match status" value="1"/>
</dbReference>
<evidence type="ECO:0000256" key="12">
    <source>
        <dbReference type="ARBA" id="ARBA00081411"/>
    </source>
</evidence>
<comment type="cofactor">
    <cofactor evidence="2">
        <name>Mn(2+)</name>
        <dbReference type="ChEBI" id="CHEBI:29035"/>
    </cofactor>
</comment>
<dbReference type="SMART" id="SM01011">
    <property type="entry name" value="AMP_N"/>
    <property type="match status" value="1"/>
</dbReference>
<keyword evidence="15" id="KW-0031">Aminopeptidase</keyword>
<dbReference type="AlphaFoldDB" id="A0A1D8IKA9"/>
<evidence type="ECO:0000256" key="9">
    <source>
        <dbReference type="ARBA" id="ARBA00023211"/>
    </source>
</evidence>
<dbReference type="InterPro" id="IPR001131">
    <property type="entry name" value="Peptidase_M24B_aminopep-P_CS"/>
</dbReference>
<dbReference type="CDD" id="cd01087">
    <property type="entry name" value="Prolidase"/>
    <property type="match status" value="1"/>
</dbReference>
<dbReference type="SUPFAM" id="SSF53092">
    <property type="entry name" value="Creatinase/prolidase N-terminal domain"/>
    <property type="match status" value="1"/>
</dbReference>
<comment type="catalytic activity">
    <reaction evidence="1">
        <text>Release of any N-terminal amino acid, including proline, that is linked to proline, even from a dipeptide or tripeptide.</text>
        <dbReference type="EC" id="3.4.11.9"/>
    </reaction>
</comment>
<proteinExistence type="inferred from homology"/>
<dbReference type="NCBIfam" id="NF008131">
    <property type="entry name" value="PRK10879.1"/>
    <property type="match status" value="1"/>
</dbReference>
<dbReference type="PANTHER" id="PTHR43226">
    <property type="entry name" value="XAA-PRO AMINOPEPTIDASE 3"/>
    <property type="match status" value="1"/>
</dbReference>